<reference evidence="4" key="1">
    <citation type="journal article" date="2019" name="Int. J. Syst. Evol. Microbiol.">
        <title>The Global Catalogue of Microorganisms (GCM) 10K type strain sequencing project: providing services to taxonomists for standard genome sequencing and annotation.</title>
        <authorList>
            <consortium name="The Broad Institute Genomics Platform"/>
            <consortium name="The Broad Institute Genome Sequencing Center for Infectious Disease"/>
            <person name="Wu L."/>
            <person name="Ma J."/>
        </authorList>
    </citation>
    <scope>NUCLEOTIDE SEQUENCE [LARGE SCALE GENOMIC DNA]</scope>
    <source>
        <strain evidence="4">CGMCC 4.7645</strain>
    </source>
</reference>
<comment type="caution">
    <text evidence="3">The sequence shown here is derived from an EMBL/GenBank/DDBJ whole genome shotgun (WGS) entry which is preliminary data.</text>
</comment>
<keyword evidence="4" id="KW-1185">Reference proteome</keyword>
<accession>A0ABW5FPG1</accession>
<dbReference type="SUPFAM" id="SSF54427">
    <property type="entry name" value="NTF2-like"/>
    <property type="match status" value="1"/>
</dbReference>
<gene>
    <name evidence="3" type="ORF">ACFSXZ_05000</name>
</gene>
<evidence type="ECO:0000256" key="1">
    <source>
        <dbReference type="ARBA" id="ARBA00009570"/>
    </source>
</evidence>
<keyword evidence="2" id="KW-0560">Oxidoreductase</keyword>
<dbReference type="EMBL" id="JBHUKR010000004">
    <property type="protein sequence ID" value="MFD2415682.1"/>
    <property type="molecule type" value="Genomic_DNA"/>
</dbReference>
<dbReference type="InterPro" id="IPR000391">
    <property type="entry name" value="Rng_hydr_dOase-bsu"/>
</dbReference>
<comment type="similarity">
    <text evidence="1">Belongs to the bacterial ring-hydroxylating dioxygenase beta subunit family.</text>
</comment>
<dbReference type="Pfam" id="PF00866">
    <property type="entry name" value="Ring_hydroxyl_B"/>
    <property type="match status" value="1"/>
</dbReference>
<evidence type="ECO:0000313" key="4">
    <source>
        <dbReference type="Proteomes" id="UP001597417"/>
    </source>
</evidence>
<dbReference type="PANTHER" id="PTHR41534">
    <property type="entry name" value="BLR3401 PROTEIN"/>
    <property type="match status" value="1"/>
</dbReference>
<dbReference type="RefSeq" id="WP_378261690.1">
    <property type="nucleotide sequence ID" value="NZ_JBHUKR010000004.1"/>
</dbReference>
<sequence length="150" mass="16979">MTPEELVYHEADLLDGRRFDDWLELFTEDCVYWLPQRDGDDPGRAVSLVYDNRQAMRGRVVRLKSGFAFSQDPPSRTCHLIGNVRTSAKEDGYEVRSSLLVTEVRRGGQHSYSGAMEHLLVSTDAGLRIKQKVVRLVNADLPLGNLSFLI</sequence>
<proteinExistence type="inferred from homology"/>
<keyword evidence="3" id="KW-0223">Dioxygenase</keyword>
<dbReference type="GO" id="GO:0051213">
    <property type="term" value="F:dioxygenase activity"/>
    <property type="evidence" value="ECO:0007669"/>
    <property type="project" value="UniProtKB-KW"/>
</dbReference>
<organism evidence="3 4">
    <name type="scientific">Amycolatopsis pigmentata</name>
    <dbReference type="NCBI Taxonomy" id="450801"/>
    <lineage>
        <taxon>Bacteria</taxon>
        <taxon>Bacillati</taxon>
        <taxon>Actinomycetota</taxon>
        <taxon>Actinomycetes</taxon>
        <taxon>Pseudonocardiales</taxon>
        <taxon>Pseudonocardiaceae</taxon>
        <taxon>Amycolatopsis</taxon>
    </lineage>
</organism>
<dbReference type="InterPro" id="IPR032710">
    <property type="entry name" value="NTF2-like_dom_sf"/>
</dbReference>
<evidence type="ECO:0000313" key="3">
    <source>
        <dbReference type="EMBL" id="MFD2415682.1"/>
    </source>
</evidence>
<evidence type="ECO:0000256" key="2">
    <source>
        <dbReference type="ARBA" id="ARBA00023002"/>
    </source>
</evidence>
<name>A0ABW5FPG1_9PSEU</name>
<protein>
    <submittedName>
        <fullName evidence="3">Aromatic-ring-hydroxylating dioxygenase subunit beta</fullName>
    </submittedName>
</protein>
<dbReference type="PANTHER" id="PTHR41534:SF2">
    <property type="entry name" value="3-PHENYLPROPIONATE_CINNAMIC ACID DIOXYGENASE SUBUNIT BETA"/>
    <property type="match status" value="1"/>
</dbReference>
<dbReference type="Proteomes" id="UP001597417">
    <property type="component" value="Unassembled WGS sequence"/>
</dbReference>
<dbReference type="CDD" id="cd00667">
    <property type="entry name" value="ring_hydroxylating_dioxygenases_beta"/>
    <property type="match status" value="1"/>
</dbReference>
<dbReference type="Gene3D" id="3.10.450.50">
    <property type="match status" value="1"/>
</dbReference>